<dbReference type="EMBL" id="JAVIJP010000013">
    <property type="protein sequence ID" value="KAL3646277.1"/>
    <property type="molecule type" value="Genomic_DNA"/>
</dbReference>
<feature type="transmembrane region" description="Helical" evidence="6">
    <location>
        <begin position="183"/>
        <end position="203"/>
    </location>
</feature>
<feature type="transmembrane region" description="Helical" evidence="6">
    <location>
        <begin position="71"/>
        <end position="93"/>
    </location>
</feature>
<feature type="transmembrane region" description="Helical" evidence="6">
    <location>
        <begin position="411"/>
        <end position="431"/>
    </location>
</feature>
<dbReference type="CDD" id="cd13132">
    <property type="entry name" value="MATE_eukaryotic"/>
    <property type="match status" value="1"/>
</dbReference>
<gene>
    <name evidence="7" type="ORF">CASFOL_011457</name>
</gene>
<keyword evidence="3 6" id="KW-0812">Transmembrane</keyword>
<keyword evidence="4 6" id="KW-1133">Transmembrane helix</keyword>
<evidence type="ECO:0000256" key="1">
    <source>
        <dbReference type="ARBA" id="ARBA00004141"/>
    </source>
</evidence>
<dbReference type="GO" id="GO:0016020">
    <property type="term" value="C:membrane"/>
    <property type="evidence" value="ECO:0007669"/>
    <property type="project" value="UniProtKB-SubCell"/>
</dbReference>
<dbReference type="InterPro" id="IPR045069">
    <property type="entry name" value="MATE_euk"/>
</dbReference>
<feature type="transmembrane region" description="Helical" evidence="6">
    <location>
        <begin position="155"/>
        <end position="176"/>
    </location>
</feature>
<evidence type="ECO:0000256" key="3">
    <source>
        <dbReference type="ARBA" id="ARBA00022692"/>
    </source>
</evidence>
<proteinExistence type="inferred from homology"/>
<dbReference type="PANTHER" id="PTHR11206">
    <property type="entry name" value="MULTIDRUG RESISTANCE PROTEIN"/>
    <property type="match status" value="1"/>
</dbReference>
<sequence length="487" mass="52529">MASPFSTPLLEDHNSPKSKQETRLSLSEVILEIKMICTIAFPMIITGLLIYGKSLISMLFLGKIGKDALAGGSLAIGLANITGYSIISGLASGMEAISTQAFGAKQWSLMAQTLQRIVIILLFACIPISIIWLNIQPILVLCDQNPKISKIASTYLTFCLPDLFFQSIIYPLRIYLRSQNITIPLMISAAISLSLHGPVNYLFIDRFSLGVKGVALSVVVTDFILLANLLIYSCFWGNIYRLGGPIQCFDREWVSILSLALPSCFSICLEWWWYEIMILLSGILSNTSEEEVATMGILLQATSLVYIFPSALSLAASTRVGNELGAGRPGKARASYVIALSCAFMTSFVAVVFMAGFGDVWGRAFTGDEAVVGLTAAVMPVVGLCELGNWPQTTGCGVLRGSARPGLGVRINLGSFYGVGLPMAILMGFVLKMGLVGLWLGLLGAQIVCAVLMVWVLSRTDWVVQASRARELIGVGQNEGSTSIKTF</sequence>
<keyword evidence="5 6" id="KW-0472">Membrane</keyword>
<dbReference type="Proteomes" id="UP001632038">
    <property type="component" value="Unassembled WGS sequence"/>
</dbReference>
<dbReference type="Pfam" id="PF01554">
    <property type="entry name" value="MatE"/>
    <property type="match status" value="2"/>
</dbReference>
<feature type="transmembrane region" description="Helical" evidence="6">
    <location>
        <begin position="437"/>
        <end position="458"/>
    </location>
</feature>
<feature type="transmembrane region" description="Helical" evidence="6">
    <location>
        <begin position="114"/>
        <end position="135"/>
    </location>
</feature>
<feature type="transmembrane region" description="Helical" evidence="6">
    <location>
        <begin position="294"/>
        <end position="315"/>
    </location>
</feature>
<comment type="similarity">
    <text evidence="2 6">Belongs to the multi antimicrobial extrusion (MATE) (TC 2.A.66.1) family.</text>
</comment>
<comment type="subcellular location">
    <subcellularLocation>
        <location evidence="1">Membrane</location>
        <topology evidence="1">Multi-pass membrane protein</topology>
    </subcellularLocation>
</comment>
<accession>A0ABD3DXG4</accession>
<evidence type="ECO:0000256" key="4">
    <source>
        <dbReference type="ARBA" id="ARBA00022989"/>
    </source>
</evidence>
<dbReference type="AlphaFoldDB" id="A0ABD3DXG4"/>
<feature type="transmembrane region" description="Helical" evidence="6">
    <location>
        <begin position="336"/>
        <end position="358"/>
    </location>
</feature>
<feature type="transmembrane region" description="Helical" evidence="6">
    <location>
        <begin position="253"/>
        <end position="274"/>
    </location>
</feature>
<dbReference type="NCBIfam" id="TIGR00797">
    <property type="entry name" value="matE"/>
    <property type="match status" value="1"/>
</dbReference>
<protein>
    <recommendedName>
        <fullName evidence="6">Protein DETOXIFICATION</fullName>
    </recommendedName>
    <alternativeName>
        <fullName evidence="6">Multidrug and toxic compound extrusion protein</fullName>
    </alternativeName>
</protein>
<evidence type="ECO:0000256" key="2">
    <source>
        <dbReference type="ARBA" id="ARBA00010199"/>
    </source>
</evidence>
<keyword evidence="8" id="KW-1185">Reference proteome</keyword>
<dbReference type="InterPro" id="IPR002528">
    <property type="entry name" value="MATE_fam"/>
</dbReference>
<feature type="transmembrane region" description="Helical" evidence="6">
    <location>
        <begin position="29"/>
        <end position="51"/>
    </location>
</feature>
<evidence type="ECO:0000313" key="8">
    <source>
        <dbReference type="Proteomes" id="UP001632038"/>
    </source>
</evidence>
<reference evidence="8" key="1">
    <citation type="journal article" date="2024" name="IScience">
        <title>Strigolactones Initiate the Formation of Haustorium-like Structures in Castilleja.</title>
        <authorList>
            <person name="Buerger M."/>
            <person name="Peterson D."/>
            <person name="Chory J."/>
        </authorList>
    </citation>
    <scope>NUCLEOTIDE SEQUENCE [LARGE SCALE GENOMIC DNA]</scope>
</reference>
<feature type="transmembrane region" description="Helical" evidence="6">
    <location>
        <begin position="370"/>
        <end position="390"/>
    </location>
</feature>
<evidence type="ECO:0000256" key="6">
    <source>
        <dbReference type="RuleBase" id="RU004914"/>
    </source>
</evidence>
<evidence type="ECO:0000256" key="5">
    <source>
        <dbReference type="ARBA" id="ARBA00023136"/>
    </source>
</evidence>
<organism evidence="7 8">
    <name type="scientific">Castilleja foliolosa</name>
    <dbReference type="NCBI Taxonomy" id="1961234"/>
    <lineage>
        <taxon>Eukaryota</taxon>
        <taxon>Viridiplantae</taxon>
        <taxon>Streptophyta</taxon>
        <taxon>Embryophyta</taxon>
        <taxon>Tracheophyta</taxon>
        <taxon>Spermatophyta</taxon>
        <taxon>Magnoliopsida</taxon>
        <taxon>eudicotyledons</taxon>
        <taxon>Gunneridae</taxon>
        <taxon>Pentapetalae</taxon>
        <taxon>asterids</taxon>
        <taxon>lamiids</taxon>
        <taxon>Lamiales</taxon>
        <taxon>Orobanchaceae</taxon>
        <taxon>Pedicularideae</taxon>
        <taxon>Castillejinae</taxon>
        <taxon>Castilleja</taxon>
    </lineage>
</organism>
<comment type="caution">
    <text evidence="7">The sequence shown here is derived from an EMBL/GenBank/DDBJ whole genome shotgun (WGS) entry which is preliminary data.</text>
</comment>
<evidence type="ECO:0000313" key="7">
    <source>
        <dbReference type="EMBL" id="KAL3646277.1"/>
    </source>
</evidence>
<name>A0ABD3DXG4_9LAMI</name>
<feature type="transmembrane region" description="Helical" evidence="6">
    <location>
        <begin position="209"/>
        <end position="232"/>
    </location>
</feature>